<dbReference type="Pfam" id="PF08327">
    <property type="entry name" value="AHSA1"/>
    <property type="match status" value="1"/>
</dbReference>
<accession>A0ABV6YJG9</accession>
<dbReference type="Gene3D" id="3.30.530.20">
    <property type="match status" value="1"/>
</dbReference>
<evidence type="ECO:0000256" key="1">
    <source>
        <dbReference type="ARBA" id="ARBA00006817"/>
    </source>
</evidence>
<feature type="domain" description="Activator of Hsp90 ATPase homologue 1/2-like C-terminal" evidence="2">
    <location>
        <begin position="14"/>
        <end position="144"/>
    </location>
</feature>
<keyword evidence="4" id="KW-1185">Reference proteome</keyword>
<dbReference type="InterPro" id="IPR023393">
    <property type="entry name" value="START-like_dom_sf"/>
</dbReference>
<sequence length="161" mass="18444">MIDRQIHKVELIEASLDDVWEAWTTDEGATTFFAPQANIDLKIGGSYEILFNPDAPEGERGAEGLKILSFLPHEMLSFEWNAPPQFPEIRKEKTWVVVQMDPVGEDKTLVGITHLGWCPGDDWEQVYQYFVRAWDIVLGRLEHRFASGPIDWNNPFTPKAD</sequence>
<dbReference type="SUPFAM" id="SSF55961">
    <property type="entry name" value="Bet v1-like"/>
    <property type="match status" value="1"/>
</dbReference>
<proteinExistence type="inferred from homology"/>
<evidence type="ECO:0000259" key="2">
    <source>
        <dbReference type="Pfam" id="PF08327"/>
    </source>
</evidence>
<protein>
    <submittedName>
        <fullName evidence="3">SRPBCC domain-containing protein</fullName>
    </submittedName>
</protein>
<evidence type="ECO:0000313" key="4">
    <source>
        <dbReference type="Proteomes" id="UP001593833"/>
    </source>
</evidence>
<evidence type="ECO:0000313" key="3">
    <source>
        <dbReference type="EMBL" id="MFC1572492.1"/>
    </source>
</evidence>
<comment type="caution">
    <text evidence="3">The sequence shown here is derived from an EMBL/GenBank/DDBJ whole genome shotgun (WGS) entry which is preliminary data.</text>
</comment>
<gene>
    <name evidence="3" type="ORF">ACFL6M_02725</name>
</gene>
<organism evidence="3 4">
    <name type="scientific">Eiseniibacteriota bacterium</name>
    <dbReference type="NCBI Taxonomy" id="2212470"/>
    <lineage>
        <taxon>Bacteria</taxon>
        <taxon>Candidatus Eiseniibacteriota</taxon>
    </lineage>
</organism>
<comment type="similarity">
    <text evidence="1">Belongs to the AHA1 family.</text>
</comment>
<dbReference type="Proteomes" id="UP001593833">
    <property type="component" value="Unassembled WGS sequence"/>
</dbReference>
<dbReference type="EMBL" id="JBHPKH010000018">
    <property type="protein sequence ID" value="MFC1572492.1"/>
    <property type="molecule type" value="Genomic_DNA"/>
</dbReference>
<name>A0ABV6YJG9_UNCEI</name>
<reference evidence="3 4" key="1">
    <citation type="submission" date="2024-09" db="EMBL/GenBank/DDBJ databases">
        <authorList>
            <person name="D'Angelo T."/>
        </authorList>
    </citation>
    <scope>NUCLEOTIDE SEQUENCE [LARGE SCALE GENOMIC DNA]</scope>
    <source>
        <strain evidence="3">SAG AM-320-E07</strain>
    </source>
</reference>
<dbReference type="InterPro" id="IPR013538">
    <property type="entry name" value="ASHA1/2-like_C"/>
</dbReference>
<dbReference type="CDD" id="cd07814">
    <property type="entry name" value="SRPBCC_CalC_Aha1-like"/>
    <property type="match status" value="1"/>
</dbReference>